<accession>A0A4V2VR86</accession>
<dbReference type="GO" id="GO:0003700">
    <property type="term" value="F:DNA-binding transcription factor activity"/>
    <property type="evidence" value="ECO:0007669"/>
    <property type="project" value="InterPro"/>
</dbReference>
<evidence type="ECO:0000256" key="4">
    <source>
        <dbReference type="ARBA" id="ARBA00023163"/>
    </source>
</evidence>
<dbReference type="Pfam" id="PF00126">
    <property type="entry name" value="HTH_1"/>
    <property type="match status" value="1"/>
</dbReference>
<dbReference type="SUPFAM" id="SSF53850">
    <property type="entry name" value="Periplasmic binding protein-like II"/>
    <property type="match status" value="1"/>
</dbReference>
<keyword evidence="2" id="KW-0805">Transcription regulation</keyword>
<comment type="similarity">
    <text evidence="1">Belongs to the LysR transcriptional regulatory family.</text>
</comment>
<dbReference type="SUPFAM" id="SSF46785">
    <property type="entry name" value="Winged helix' DNA-binding domain"/>
    <property type="match status" value="1"/>
</dbReference>
<proteinExistence type="inferred from homology"/>
<dbReference type="PANTHER" id="PTHR30126:SF39">
    <property type="entry name" value="HTH-TYPE TRANSCRIPTIONAL REGULATOR CYSL"/>
    <property type="match status" value="1"/>
</dbReference>
<evidence type="ECO:0000256" key="1">
    <source>
        <dbReference type="ARBA" id="ARBA00009437"/>
    </source>
</evidence>
<dbReference type="CDD" id="cd08420">
    <property type="entry name" value="PBP2_CysL_like"/>
    <property type="match status" value="1"/>
</dbReference>
<dbReference type="Pfam" id="PF03466">
    <property type="entry name" value="LysR_substrate"/>
    <property type="match status" value="1"/>
</dbReference>
<comment type="caution">
    <text evidence="6">The sequence shown here is derived from an EMBL/GenBank/DDBJ whole genome shotgun (WGS) entry which is preliminary data.</text>
</comment>
<keyword evidence="3" id="KW-0238">DNA-binding</keyword>
<organism evidence="6 7">
    <name type="scientific">Roseateles saccharophilus</name>
    <name type="common">Pseudomonas saccharophila</name>
    <dbReference type="NCBI Taxonomy" id="304"/>
    <lineage>
        <taxon>Bacteria</taxon>
        <taxon>Pseudomonadati</taxon>
        <taxon>Pseudomonadota</taxon>
        <taxon>Betaproteobacteria</taxon>
        <taxon>Burkholderiales</taxon>
        <taxon>Sphaerotilaceae</taxon>
        <taxon>Roseateles</taxon>
    </lineage>
</organism>
<sequence>MNFTHLAAFQAVVETGSVTAAAERLHVSQPALTREIRQLEERLGLVLFDRLPRGMQPTEAGRLLAGYASQIFRLADAAETALTELGGLVRGRLAVAASRTTGAYLLPPIVAAYRQRHPGVELSLSVSNTEQVQARLLAFEAQLGLVEGPTDAAAFERLALGEDEVVAVAATGHALAGRGPLDAAALDAAELVMREPGSGTRSVVEQAYAARGLVLRPRLTLGSPEAIKQLLRLGGAVSWVSRRSVADELAAGLLVELPLPGLQIRRELAMIWRRGQGLSPSAQAFRALAAPAGPMLEA</sequence>
<keyword evidence="7" id="KW-1185">Reference proteome</keyword>
<dbReference type="OrthoDB" id="9808620at2"/>
<dbReference type="Gene3D" id="1.10.10.10">
    <property type="entry name" value="Winged helix-like DNA-binding domain superfamily/Winged helix DNA-binding domain"/>
    <property type="match status" value="1"/>
</dbReference>
<dbReference type="InterPro" id="IPR036388">
    <property type="entry name" value="WH-like_DNA-bd_sf"/>
</dbReference>
<evidence type="ECO:0000256" key="2">
    <source>
        <dbReference type="ARBA" id="ARBA00023015"/>
    </source>
</evidence>
<dbReference type="PANTHER" id="PTHR30126">
    <property type="entry name" value="HTH-TYPE TRANSCRIPTIONAL REGULATOR"/>
    <property type="match status" value="1"/>
</dbReference>
<gene>
    <name evidence="6" type="ORF">EV671_101184</name>
</gene>
<dbReference type="GO" id="GO:0000976">
    <property type="term" value="F:transcription cis-regulatory region binding"/>
    <property type="evidence" value="ECO:0007669"/>
    <property type="project" value="TreeGrafter"/>
</dbReference>
<reference evidence="6 7" key="1">
    <citation type="submission" date="2019-03" db="EMBL/GenBank/DDBJ databases">
        <title>Genomic Encyclopedia of Type Strains, Phase IV (KMG-IV): sequencing the most valuable type-strain genomes for metagenomic binning, comparative biology and taxonomic classification.</title>
        <authorList>
            <person name="Goeker M."/>
        </authorList>
    </citation>
    <scope>NUCLEOTIDE SEQUENCE [LARGE SCALE GENOMIC DNA]</scope>
    <source>
        <strain evidence="6 7">DSM 654</strain>
    </source>
</reference>
<dbReference type="EMBL" id="SMBU01000011">
    <property type="protein sequence ID" value="TCU97409.1"/>
    <property type="molecule type" value="Genomic_DNA"/>
</dbReference>
<keyword evidence="4" id="KW-0804">Transcription</keyword>
<dbReference type="RefSeq" id="WP_132571494.1">
    <property type="nucleotide sequence ID" value="NZ_CBCSGL010000053.1"/>
</dbReference>
<dbReference type="Proteomes" id="UP000295110">
    <property type="component" value="Unassembled WGS sequence"/>
</dbReference>
<evidence type="ECO:0000313" key="6">
    <source>
        <dbReference type="EMBL" id="TCU97409.1"/>
    </source>
</evidence>
<name>A0A4V2VR86_ROSSA</name>
<feature type="domain" description="HTH lysR-type" evidence="5">
    <location>
        <begin position="1"/>
        <end position="58"/>
    </location>
</feature>
<protein>
    <submittedName>
        <fullName evidence="6">LysR family transcriptional regulator</fullName>
    </submittedName>
</protein>
<dbReference type="InterPro" id="IPR036390">
    <property type="entry name" value="WH_DNA-bd_sf"/>
</dbReference>
<dbReference type="InterPro" id="IPR005119">
    <property type="entry name" value="LysR_subst-bd"/>
</dbReference>
<dbReference type="Gene3D" id="3.40.190.290">
    <property type="match status" value="1"/>
</dbReference>
<dbReference type="AlphaFoldDB" id="A0A4V2VR86"/>
<dbReference type="PROSITE" id="PS50931">
    <property type="entry name" value="HTH_LYSR"/>
    <property type="match status" value="1"/>
</dbReference>
<evidence type="ECO:0000313" key="7">
    <source>
        <dbReference type="Proteomes" id="UP000295110"/>
    </source>
</evidence>
<evidence type="ECO:0000259" key="5">
    <source>
        <dbReference type="PROSITE" id="PS50931"/>
    </source>
</evidence>
<dbReference type="PRINTS" id="PR00039">
    <property type="entry name" value="HTHLYSR"/>
</dbReference>
<dbReference type="FunFam" id="1.10.10.10:FF:000001">
    <property type="entry name" value="LysR family transcriptional regulator"/>
    <property type="match status" value="1"/>
</dbReference>
<evidence type="ECO:0000256" key="3">
    <source>
        <dbReference type="ARBA" id="ARBA00023125"/>
    </source>
</evidence>
<dbReference type="InterPro" id="IPR000847">
    <property type="entry name" value="LysR_HTH_N"/>
</dbReference>